<sequence length="220" mass="24819">MGSRGKMIRRIVAAGEKIRTKTLIIVGGKSCEKEHLLYVMERLGDDLLSLILNKIEIDDPNDRNSLAQVCKQWLRVEGLQRSSLRVFETNFLPNFLPRFPNLVKLHVSAAISNSLIQFVVNTCPRIQVLNLNYRQKGDFAGENVETDDFDDEGLREIAEGCCDLEAIVLRRRVGIGNRGVASLGEFSRNLRNLDLRWCRKVSDEALESIGGLNHLEGLDL</sequence>
<dbReference type="InterPro" id="IPR032675">
    <property type="entry name" value="LRR_dom_sf"/>
</dbReference>
<dbReference type="Gene3D" id="3.80.10.10">
    <property type="entry name" value="Ribonuclease Inhibitor"/>
    <property type="match status" value="1"/>
</dbReference>
<gene>
    <name evidence="2" type="ORF">Salat_2407800</name>
</gene>
<dbReference type="Proteomes" id="UP001293254">
    <property type="component" value="Unassembled WGS sequence"/>
</dbReference>
<dbReference type="GO" id="GO:0019005">
    <property type="term" value="C:SCF ubiquitin ligase complex"/>
    <property type="evidence" value="ECO:0007669"/>
    <property type="project" value="TreeGrafter"/>
</dbReference>
<reference evidence="2" key="2">
    <citation type="journal article" date="2024" name="Plant">
        <title>Genomic evolution and insights into agronomic trait innovations of Sesamum species.</title>
        <authorList>
            <person name="Miao H."/>
            <person name="Wang L."/>
            <person name="Qu L."/>
            <person name="Liu H."/>
            <person name="Sun Y."/>
            <person name="Le M."/>
            <person name="Wang Q."/>
            <person name="Wei S."/>
            <person name="Zheng Y."/>
            <person name="Lin W."/>
            <person name="Duan Y."/>
            <person name="Cao H."/>
            <person name="Xiong S."/>
            <person name="Wang X."/>
            <person name="Wei L."/>
            <person name="Li C."/>
            <person name="Ma Q."/>
            <person name="Ju M."/>
            <person name="Zhao R."/>
            <person name="Li G."/>
            <person name="Mu C."/>
            <person name="Tian Q."/>
            <person name="Mei H."/>
            <person name="Zhang T."/>
            <person name="Gao T."/>
            <person name="Zhang H."/>
        </authorList>
    </citation>
    <scope>NUCLEOTIDE SEQUENCE</scope>
    <source>
        <strain evidence="2">3651</strain>
    </source>
</reference>
<evidence type="ECO:0000313" key="3">
    <source>
        <dbReference type="Proteomes" id="UP001293254"/>
    </source>
</evidence>
<evidence type="ECO:0000259" key="1">
    <source>
        <dbReference type="Pfam" id="PF18511"/>
    </source>
</evidence>
<dbReference type="Pfam" id="PF18511">
    <property type="entry name" value="F-box_5"/>
    <property type="match status" value="1"/>
</dbReference>
<proteinExistence type="predicted"/>
<dbReference type="InterPro" id="IPR041567">
    <property type="entry name" value="COI1_F-box"/>
</dbReference>
<dbReference type="Gene3D" id="1.20.1280.50">
    <property type="match status" value="1"/>
</dbReference>
<dbReference type="CDD" id="cd22159">
    <property type="entry name" value="F-box_AtTIR1-like"/>
    <property type="match status" value="1"/>
</dbReference>
<comment type="caution">
    <text evidence="2">The sequence shown here is derived from an EMBL/GenBank/DDBJ whole genome shotgun (WGS) entry which is preliminary data.</text>
</comment>
<dbReference type="PANTHER" id="PTHR13318">
    <property type="entry name" value="PARTNER OF PAIRED, ISOFORM B-RELATED"/>
    <property type="match status" value="1"/>
</dbReference>
<dbReference type="InterPro" id="IPR006553">
    <property type="entry name" value="Leu-rich_rpt_Cys-con_subtyp"/>
</dbReference>
<evidence type="ECO:0000313" key="2">
    <source>
        <dbReference type="EMBL" id="KAK4419949.1"/>
    </source>
</evidence>
<dbReference type="SUPFAM" id="SSF52047">
    <property type="entry name" value="RNI-like"/>
    <property type="match status" value="1"/>
</dbReference>
<feature type="domain" description="COI1 F-box" evidence="1">
    <location>
        <begin position="45"/>
        <end position="82"/>
    </location>
</feature>
<dbReference type="FunFam" id="1.20.1280.50:FF:000023">
    <property type="entry name" value="F-box/LRR-repeat protein 4"/>
    <property type="match status" value="1"/>
</dbReference>
<dbReference type="SMART" id="SM00367">
    <property type="entry name" value="LRR_CC"/>
    <property type="match status" value="2"/>
</dbReference>
<name>A0AAE1XXR6_9LAMI</name>
<reference evidence="2" key="1">
    <citation type="submission" date="2020-06" db="EMBL/GenBank/DDBJ databases">
        <authorList>
            <person name="Li T."/>
            <person name="Hu X."/>
            <person name="Zhang T."/>
            <person name="Song X."/>
            <person name="Zhang H."/>
            <person name="Dai N."/>
            <person name="Sheng W."/>
            <person name="Hou X."/>
            <person name="Wei L."/>
        </authorList>
    </citation>
    <scope>NUCLEOTIDE SEQUENCE</scope>
    <source>
        <strain evidence="2">3651</strain>
        <tissue evidence="2">Leaf</tissue>
    </source>
</reference>
<accession>A0AAE1XXR6</accession>
<protein>
    <recommendedName>
        <fullName evidence="1">COI1 F-box domain-containing protein</fullName>
    </recommendedName>
</protein>
<dbReference type="EMBL" id="JACGWO010000009">
    <property type="protein sequence ID" value="KAK4419949.1"/>
    <property type="molecule type" value="Genomic_DNA"/>
</dbReference>
<dbReference type="AlphaFoldDB" id="A0AAE1XXR6"/>
<organism evidence="2 3">
    <name type="scientific">Sesamum alatum</name>
    <dbReference type="NCBI Taxonomy" id="300844"/>
    <lineage>
        <taxon>Eukaryota</taxon>
        <taxon>Viridiplantae</taxon>
        <taxon>Streptophyta</taxon>
        <taxon>Embryophyta</taxon>
        <taxon>Tracheophyta</taxon>
        <taxon>Spermatophyta</taxon>
        <taxon>Magnoliopsida</taxon>
        <taxon>eudicotyledons</taxon>
        <taxon>Gunneridae</taxon>
        <taxon>Pentapetalae</taxon>
        <taxon>asterids</taxon>
        <taxon>lamiids</taxon>
        <taxon>Lamiales</taxon>
        <taxon>Pedaliaceae</taxon>
        <taxon>Sesamum</taxon>
    </lineage>
</organism>
<dbReference type="GO" id="GO:0031146">
    <property type="term" value="P:SCF-dependent proteasomal ubiquitin-dependent protein catabolic process"/>
    <property type="evidence" value="ECO:0007669"/>
    <property type="project" value="TreeGrafter"/>
</dbReference>
<keyword evidence="3" id="KW-1185">Reference proteome</keyword>